<accession>A0A839UIE8</accession>
<dbReference type="PANTHER" id="PTHR42832:SF3">
    <property type="entry name" value="L-GLUTAMINE--4-(METHYLSULFANYL)-2-OXOBUTANOATE AMINOTRANSFERASE"/>
    <property type="match status" value="1"/>
</dbReference>
<gene>
    <name evidence="5" type="ORF">FHS30_001020</name>
</gene>
<dbReference type="Proteomes" id="UP000559987">
    <property type="component" value="Unassembled WGS sequence"/>
</dbReference>
<dbReference type="EC" id="2.6.1.17" evidence="5"/>
<evidence type="ECO:0000256" key="3">
    <source>
        <dbReference type="ARBA" id="ARBA00022679"/>
    </source>
</evidence>
<reference evidence="5 6" key="1">
    <citation type="submission" date="2020-08" db="EMBL/GenBank/DDBJ databases">
        <title>Genomic Encyclopedia of Type Strains, Phase III (KMG-III): the genomes of soil and plant-associated and newly described type strains.</title>
        <authorList>
            <person name="Whitman W."/>
        </authorList>
    </citation>
    <scope>NUCLEOTIDE SEQUENCE [LARGE SCALE GENOMIC DNA]</scope>
    <source>
        <strain evidence="5 6">CECT 8571</strain>
    </source>
</reference>
<protein>
    <submittedName>
        <fullName evidence="5">N-succinyldiaminopimelate aminotransferase</fullName>
        <ecNumber evidence="5">2.6.1.17</ecNumber>
    </submittedName>
</protein>
<organism evidence="5 6">
    <name type="scientific">Simiduia aestuariiviva</name>
    <dbReference type="NCBI Taxonomy" id="1510459"/>
    <lineage>
        <taxon>Bacteria</taxon>
        <taxon>Pseudomonadati</taxon>
        <taxon>Pseudomonadota</taxon>
        <taxon>Gammaproteobacteria</taxon>
        <taxon>Cellvibrionales</taxon>
        <taxon>Cellvibrionaceae</taxon>
        <taxon>Simiduia</taxon>
    </lineage>
</organism>
<evidence type="ECO:0000313" key="6">
    <source>
        <dbReference type="Proteomes" id="UP000559987"/>
    </source>
</evidence>
<dbReference type="Pfam" id="PF00155">
    <property type="entry name" value="Aminotran_1_2"/>
    <property type="match status" value="1"/>
</dbReference>
<dbReference type="InterPro" id="IPR019878">
    <property type="entry name" value="DapC_beta/gammaproteobac"/>
</dbReference>
<dbReference type="GO" id="GO:0030170">
    <property type="term" value="F:pyridoxal phosphate binding"/>
    <property type="evidence" value="ECO:0007669"/>
    <property type="project" value="InterPro"/>
</dbReference>
<sequence>MNPNLNQLQAYPFERLAQLKQGVTPPSSDHIPLSIGEPKHQPPHFVLQALTDNLDRLGNYPATKGIPELRQAIAHWLEHRFALSHVDAERQVLPVNGTREALFAFVQAVVDRSQPALVVSPNPFYQIYEGAAFLAGAGIHFLNCDQQQGYLPDYDAVSADVWQRCQVLFVCSPGNPTGAITPLATFKKLIALADQYDFVIASDECYSELYFDAPPPGLLQACEQLGRTDYRRCVVFHSLSKRSNLPGLRSGFVAGDAAILQPFLLYRTYHGCAMPIPNQLASIAAWRDEQHVVENRRRYRDKFDAVLAELNGCLDVSRPEASFYLWPRVELSDTEFTRELFRAHHVTVLPGTFIARDTPQGNPGAHHVRIALVAERDACVAAARRIRAFVEAGC</sequence>
<dbReference type="Gene3D" id="3.90.1150.10">
    <property type="entry name" value="Aspartate Aminotransferase, domain 1"/>
    <property type="match status" value="1"/>
</dbReference>
<keyword evidence="3 5" id="KW-0808">Transferase</keyword>
<keyword evidence="6" id="KW-1185">Reference proteome</keyword>
<evidence type="ECO:0000256" key="1">
    <source>
        <dbReference type="ARBA" id="ARBA00001933"/>
    </source>
</evidence>
<dbReference type="CDD" id="cd00609">
    <property type="entry name" value="AAT_like"/>
    <property type="match status" value="1"/>
</dbReference>
<dbReference type="NCBIfam" id="TIGR03538">
    <property type="entry name" value="DapC_gpp"/>
    <property type="match status" value="1"/>
</dbReference>
<dbReference type="InterPro" id="IPR050881">
    <property type="entry name" value="LL-DAP_aminotransferase"/>
</dbReference>
<dbReference type="GO" id="GO:0009089">
    <property type="term" value="P:lysine biosynthetic process via diaminopimelate"/>
    <property type="evidence" value="ECO:0007669"/>
    <property type="project" value="InterPro"/>
</dbReference>
<dbReference type="PANTHER" id="PTHR42832">
    <property type="entry name" value="AMINO ACID AMINOTRANSFERASE"/>
    <property type="match status" value="1"/>
</dbReference>
<dbReference type="InterPro" id="IPR015421">
    <property type="entry name" value="PyrdxlP-dep_Trfase_major"/>
</dbReference>
<dbReference type="RefSeq" id="WP_183908903.1">
    <property type="nucleotide sequence ID" value="NZ_JACHXZ010000001.1"/>
</dbReference>
<dbReference type="EMBL" id="JACHXZ010000001">
    <property type="protein sequence ID" value="MBB3167844.1"/>
    <property type="molecule type" value="Genomic_DNA"/>
</dbReference>
<dbReference type="InterPro" id="IPR015422">
    <property type="entry name" value="PyrdxlP-dep_Trfase_small"/>
</dbReference>
<evidence type="ECO:0000259" key="4">
    <source>
        <dbReference type="Pfam" id="PF00155"/>
    </source>
</evidence>
<dbReference type="AlphaFoldDB" id="A0A839UIE8"/>
<keyword evidence="2 5" id="KW-0032">Aminotransferase</keyword>
<comment type="caution">
    <text evidence="5">The sequence shown here is derived from an EMBL/GenBank/DDBJ whole genome shotgun (WGS) entry which is preliminary data.</text>
</comment>
<dbReference type="GO" id="GO:0009016">
    <property type="term" value="F:succinyldiaminopimelate transaminase activity"/>
    <property type="evidence" value="ECO:0007669"/>
    <property type="project" value="UniProtKB-EC"/>
</dbReference>
<comment type="cofactor">
    <cofactor evidence="1">
        <name>pyridoxal 5'-phosphate</name>
        <dbReference type="ChEBI" id="CHEBI:597326"/>
    </cofactor>
</comment>
<proteinExistence type="predicted"/>
<dbReference type="InterPro" id="IPR004839">
    <property type="entry name" value="Aminotransferase_I/II_large"/>
</dbReference>
<evidence type="ECO:0000313" key="5">
    <source>
        <dbReference type="EMBL" id="MBB3167844.1"/>
    </source>
</evidence>
<evidence type="ECO:0000256" key="2">
    <source>
        <dbReference type="ARBA" id="ARBA00022576"/>
    </source>
</evidence>
<feature type="domain" description="Aminotransferase class I/classII large" evidence="4">
    <location>
        <begin position="29"/>
        <end position="371"/>
    </location>
</feature>
<dbReference type="InterPro" id="IPR015424">
    <property type="entry name" value="PyrdxlP-dep_Trfase"/>
</dbReference>
<dbReference type="Gene3D" id="3.40.640.10">
    <property type="entry name" value="Type I PLP-dependent aspartate aminotransferase-like (Major domain)"/>
    <property type="match status" value="1"/>
</dbReference>
<name>A0A839UIE8_9GAMM</name>
<dbReference type="SUPFAM" id="SSF53383">
    <property type="entry name" value="PLP-dependent transferases"/>
    <property type="match status" value="1"/>
</dbReference>